<protein>
    <submittedName>
        <fullName evidence="2">Uncharacterized protein</fullName>
    </submittedName>
</protein>
<keyword evidence="4" id="KW-1185">Reference proteome</keyword>
<name>A0A1K2HI88_9LACT</name>
<evidence type="ECO:0000313" key="2">
    <source>
        <dbReference type="EMBL" id="SFZ76486.1"/>
    </source>
</evidence>
<evidence type="ECO:0000313" key="4">
    <source>
        <dbReference type="Proteomes" id="UP000218979"/>
    </source>
</evidence>
<dbReference type="Proteomes" id="UP000218979">
    <property type="component" value="Unassembled WGS sequence"/>
</dbReference>
<evidence type="ECO:0000313" key="3">
    <source>
        <dbReference type="Proteomes" id="UP000185655"/>
    </source>
</evidence>
<reference evidence="2 3" key="2">
    <citation type="submission" date="2016-11" db="EMBL/GenBank/DDBJ databases">
        <authorList>
            <person name="Jaros S."/>
            <person name="Januszkiewicz K."/>
            <person name="Wedrychowicz H."/>
        </authorList>
    </citation>
    <scope>NUCLEOTIDE SEQUENCE [LARGE SCALE GENOMIC DNA]</scope>
    <source>
        <strain evidence="2 3">DSM 22330</strain>
    </source>
</reference>
<reference evidence="1 4" key="1">
    <citation type="submission" date="2014-12" db="EMBL/GenBank/DDBJ databases">
        <title>Draft genome sequences of 10 type strains of Lactococcus.</title>
        <authorList>
            <person name="Sun Z."/>
            <person name="Zhong Z."/>
            <person name="Liu W."/>
            <person name="Zhang W."/>
            <person name="Zhang H."/>
        </authorList>
    </citation>
    <scope>NUCLEOTIDE SEQUENCE [LARGE SCALE GENOMIC DNA]</scope>
    <source>
        <strain evidence="1 4">DSM 22330</strain>
    </source>
</reference>
<dbReference type="RefSeq" id="WP_031366833.1">
    <property type="nucleotide sequence ID" value="NZ_FPKS01000016.1"/>
</dbReference>
<dbReference type="EMBL" id="JXJT01000023">
    <property type="protein sequence ID" value="PCS01212.1"/>
    <property type="molecule type" value="Genomic_DNA"/>
</dbReference>
<accession>A0A1K2HI88</accession>
<sequence length="184" mass="21355">MDIDDLTDFIIQKIDKLGIDYRPYNYDNQIAWVDCFLKIGGYNPDTATPFNHAHEYIHAYYNDDTRMCEYDKHSPMEKRANKESIILLWDLFTASGGNDNDVTLFCDLTGCPYNDTFSVLKKTNHCDNFDSLVDCARDYVTYFDVIVPNTINVYNFLDCYGLPYTDYQKARDTLNQVCGFELAV</sequence>
<evidence type="ECO:0000313" key="1">
    <source>
        <dbReference type="EMBL" id="PCS01212.1"/>
    </source>
</evidence>
<dbReference type="EMBL" id="FPKS01000016">
    <property type="protein sequence ID" value="SFZ76486.1"/>
    <property type="molecule type" value="Genomic_DNA"/>
</dbReference>
<dbReference type="OrthoDB" id="2243669at2"/>
<dbReference type="STRING" id="1122154.SAMN02746068_01969"/>
<proteinExistence type="predicted"/>
<dbReference type="Proteomes" id="UP000185655">
    <property type="component" value="Unassembled WGS sequence"/>
</dbReference>
<dbReference type="AlphaFoldDB" id="A0A1K2HI88"/>
<organism evidence="2 3">
    <name type="scientific">Pseudolactococcus chungangensis CAU 28 = DSM 22330</name>
    <dbReference type="NCBI Taxonomy" id="1122154"/>
    <lineage>
        <taxon>Bacteria</taxon>
        <taxon>Bacillati</taxon>
        <taxon>Bacillota</taxon>
        <taxon>Bacilli</taxon>
        <taxon>Lactobacillales</taxon>
        <taxon>Streptococcaceae</taxon>
        <taxon>Pseudolactococcus</taxon>
    </lineage>
</organism>
<gene>
    <name evidence="1" type="ORF">RR45_GL001108</name>
    <name evidence="2" type="ORF">SAMN02746068_01969</name>
</gene>